<keyword evidence="3" id="KW-1185">Reference proteome</keyword>
<dbReference type="InterPro" id="IPR007278">
    <property type="entry name" value="DUF397"/>
</dbReference>
<protein>
    <recommendedName>
        <fullName evidence="1">DUF397 domain-containing protein</fullName>
    </recommendedName>
</protein>
<evidence type="ECO:0000313" key="3">
    <source>
        <dbReference type="Proteomes" id="UP000625682"/>
    </source>
</evidence>
<comment type="caution">
    <text evidence="2">The sequence shown here is derived from an EMBL/GenBank/DDBJ whole genome shotgun (WGS) entry which is preliminary data.</text>
</comment>
<dbReference type="Proteomes" id="UP000625682">
    <property type="component" value="Unassembled WGS sequence"/>
</dbReference>
<name>A0A917L271_9ACTN</name>
<dbReference type="Pfam" id="PF04149">
    <property type="entry name" value="DUF397"/>
    <property type="match status" value="1"/>
</dbReference>
<reference evidence="2" key="1">
    <citation type="journal article" date="2014" name="Int. J. Syst. Evol. Microbiol.">
        <title>Complete genome sequence of Corynebacterium casei LMG S-19264T (=DSM 44701T), isolated from a smear-ripened cheese.</title>
        <authorList>
            <consortium name="US DOE Joint Genome Institute (JGI-PGF)"/>
            <person name="Walter F."/>
            <person name="Albersmeier A."/>
            <person name="Kalinowski J."/>
            <person name="Ruckert C."/>
        </authorList>
    </citation>
    <scope>NUCLEOTIDE SEQUENCE</scope>
    <source>
        <strain evidence="2">CGMCC 4.7272</strain>
    </source>
</reference>
<evidence type="ECO:0000313" key="2">
    <source>
        <dbReference type="EMBL" id="GGJ41231.1"/>
    </source>
</evidence>
<evidence type="ECO:0000259" key="1">
    <source>
        <dbReference type="Pfam" id="PF04149"/>
    </source>
</evidence>
<accession>A0A917L271</accession>
<proteinExistence type="predicted"/>
<dbReference type="EMBL" id="BMMU01000013">
    <property type="protein sequence ID" value="GGJ41231.1"/>
    <property type="molecule type" value="Genomic_DNA"/>
</dbReference>
<organism evidence="2 3">
    <name type="scientific">Streptomyces lacrimifluminis</name>
    <dbReference type="NCBI Taxonomy" id="1500077"/>
    <lineage>
        <taxon>Bacteria</taxon>
        <taxon>Bacillati</taxon>
        <taxon>Actinomycetota</taxon>
        <taxon>Actinomycetes</taxon>
        <taxon>Kitasatosporales</taxon>
        <taxon>Streptomycetaceae</taxon>
        <taxon>Streptomyces</taxon>
    </lineage>
</organism>
<feature type="domain" description="DUF397" evidence="1">
    <location>
        <begin position="13"/>
        <end position="64"/>
    </location>
</feature>
<reference evidence="2" key="2">
    <citation type="submission" date="2020-09" db="EMBL/GenBank/DDBJ databases">
        <authorList>
            <person name="Sun Q."/>
            <person name="Zhou Y."/>
        </authorList>
    </citation>
    <scope>NUCLEOTIDE SEQUENCE</scope>
    <source>
        <strain evidence="2">CGMCC 4.7272</strain>
    </source>
</reference>
<dbReference type="AlphaFoldDB" id="A0A917L271"/>
<gene>
    <name evidence="2" type="ORF">GCM10012282_42620</name>
</gene>
<dbReference type="RefSeq" id="WP_189148951.1">
    <property type="nucleotide sequence ID" value="NZ_BAABER010000012.1"/>
</dbReference>
<sequence length="73" mass="7797">MPTNAPKLAPEHAWFKSSYSDPGQNCVEATHFLAAPGIALRDSKNPTGPALHLTPTAWTAFVTHLCEGPVTRA</sequence>